<feature type="transmembrane region" description="Helical" evidence="7">
    <location>
        <begin position="269"/>
        <end position="292"/>
    </location>
</feature>
<feature type="transmembrane region" description="Helical" evidence="7">
    <location>
        <begin position="366"/>
        <end position="386"/>
    </location>
</feature>
<comment type="caution">
    <text evidence="8">The sequence shown here is derived from an EMBL/GenBank/DDBJ whole genome shotgun (WGS) entry which is preliminary data.</text>
</comment>
<feature type="transmembrane region" description="Helical" evidence="7">
    <location>
        <begin position="392"/>
        <end position="411"/>
    </location>
</feature>
<feature type="transmembrane region" description="Helical" evidence="7">
    <location>
        <begin position="186"/>
        <end position="206"/>
    </location>
</feature>
<evidence type="ECO:0000256" key="7">
    <source>
        <dbReference type="SAM" id="Phobius"/>
    </source>
</evidence>
<gene>
    <name evidence="8" type="ORF">O3V59_01995</name>
</gene>
<evidence type="ECO:0000256" key="3">
    <source>
        <dbReference type="ARBA" id="ARBA00022448"/>
    </source>
</evidence>
<proteinExistence type="inferred from homology"/>
<dbReference type="PANTHER" id="PTHR42810">
    <property type="entry name" value="PURINE PERMEASE C1399.01C-RELATED"/>
    <property type="match status" value="1"/>
</dbReference>
<evidence type="ECO:0000256" key="6">
    <source>
        <dbReference type="ARBA" id="ARBA00023136"/>
    </source>
</evidence>
<dbReference type="InterPro" id="IPR006043">
    <property type="entry name" value="NCS2"/>
</dbReference>
<dbReference type="PANTHER" id="PTHR42810:SF1">
    <property type="entry name" value="PURINE PERMEASE YWDJ-RELATED"/>
    <property type="match status" value="1"/>
</dbReference>
<evidence type="ECO:0000256" key="1">
    <source>
        <dbReference type="ARBA" id="ARBA00004141"/>
    </source>
</evidence>
<dbReference type="Pfam" id="PF00860">
    <property type="entry name" value="Xan_ur_permease"/>
    <property type="match status" value="1"/>
</dbReference>
<feature type="transmembrane region" description="Helical" evidence="7">
    <location>
        <begin position="155"/>
        <end position="174"/>
    </location>
</feature>
<dbReference type="GO" id="GO:0005886">
    <property type="term" value="C:plasma membrane"/>
    <property type="evidence" value="ECO:0007669"/>
    <property type="project" value="TreeGrafter"/>
</dbReference>
<feature type="transmembrane region" description="Helical" evidence="7">
    <location>
        <begin position="128"/>
        <end position="149"/>
    </location>
</feature>
<accession>A0A9X3TMA9</accession>
<keyword evidence="9" id="KW-1185">Reference proteome</keyword>
<evidence type="ECO:0000256" key="4">
    <source>
        <dbReference type="ARBA" id="ARBA00022692"/>
    </source>
</evidence>
<comment type="similarity">
    <text evidence="2">Belongs to the nucleobase:cation symporter-2 (NCS2) (TC 2.A.40) family.</text>
</comment>
<keyword evidence="4 7" id="KW-0812">Transmembrane</keyword>
<dbReference type="NCBIfam" id="NF037981">
    <property type="entry name" value="NCS2_1"/>
    <property type="match status" value="1"/>
</dbReference>
<evidence type="ECO:0000313" key="8">
    <source>
        <dbReference type="EMBL" id="MDA5107122.1"/>
    </source>
</evidence>
<reference evidence="8" key="1">
    <citation type="submission" date="2022-12" db="EMBL/GenBank/DDBJ databases">
        <title>Draft genome sequence of the thermophilic strain Brevibacillus thermoruber HT42, isolated from Los Humeros, Puebla, Mexico, with biotechnological potential.</title>
        <authorList>
            <person name="Lara Sanchez J."/>
            <person name="Solis Palacios R."/>
            <person name="Bustos Baena A.S."/>
            <person name="Ruz Baez A.E."/>
            <person name="Espinosa Luna G."/>
            <person name="Oliart Ros R.M."/>
        </authorList>
    </citation>
    <scope>NUCLEOTIDE SEQUENCE</scope>
    <source>
        <strain evidence="8">HT42</strain>
    </source>
</reference>
<evidence type="ECO:0000256" key="2">
    <source>
        <dbReference type="ARBA" id="ARBA00008821"/>
    </source>
</evidence>
<dbReference type="RefSeq" id="WP_271139379.1">
    <property type="nucleotide sequence ID" value="NZ_JAPYYP010000002.1"/>
</dbReference>
<keyword evidence="5 7" id="KW-1133">Transmembrane helix</keyword>
<evidence type="ECO:0000313" key="9">
    <source>
        <dbReference type="Proteomes" id="UP001151071"/>
    </source>
</evidence>
<evidence type="ECO:0000256" key="5">
    <source>
        <dbReference type="ARBA" id="ARBA00022989"/>
    </source>
</evidence>
<comment type="subcellular location">
    <subcellularLocation>
        <location evidence="1">Membrane</location>
        <topology evidence="1">Multi-pass membrane protein</topology>
    </subcellularLocation>
</comment>
<feature type="transmembrane region" description="Helical" evidence="7">
    <location>
        <begin position="36"/>
        <end position="57"/>
    </location>
</feature>
<feature type="transmembrane region" description="Helical" evidence="7">
    <location>
        <begin position="312"/>
        <end position="345"/>
    </location>
</feature>
<dbReference type="EMBL" id="JAPYYP010000002">
    <property type="protein sequence ID" value="MDA5107122.1"/>
    <property type="molecule type" value="Genomic_DNA"/>
</dbReference>
<keyword evidence="3" id="KW-0813">Transport</keyword>
<organism evidence="8 9">
    <name type="scientific">Brevibacillus thermoruber</name>
    <dbReference type="NCBI Taxonomy" id="33942"/>
    <lineage>
        <taxon>Bacteria</taxon>
        <taxon>Bacillati</taxon>
        <taxon>Bacillota</taxon>
        <taxon>Bacilli</taxon>
        <taxon>Bacillales</taxon>
        <taxon>Paenibacillaceae</taxon>
        <taxon>Brevibacillus</taxon>
    </lineage>
</organism>
<feature type="transmembrane region" description="Helical" evidence="7">
    <location>
        <begin position="226"/>
        <end position="248"/>
    </location>
</feature>
<sequence length="426" mass="45467">MRQALSTIQWAMFILAGSVVAPLAIGQAYGMTPVEIADFVQRSLFVLGVVSVLQALWGHRLPIAEGPAALWWGVFLLFASLAPAMGLHPRDVLPALELGLIASGLIFLVVSACGWMDAIRRLFSPTVVGTYFLLLVAQMSGPFVTGILGAKSGAIDGKAAAISLATLAVSLVLARSRHQLLRSYSVLIAIAFGWSLFVLAGLYHKIEAPAENWVALPHLLSWGWPHVDGGIMLTSLIVTVLLLSNLIASMEAVERVVHPAEPVSANRSGLIMGISQLLSAAFSTIGFVPVSYTAGFILTTRMMEKWPFLMGSLLLVAVSFVPAVTLWFASIPVSVGYASVFLSFANMIGMGIREIAKSGLDERQGYIVGVALMAGVGCMFLPASFLAQLPPYISPLVSNGLLMGVLICMALERLVRSRPAFSRESE</sequence>
<keyword evidence="6 7" id="KW-0472">Membrane</keyword>
<feature type="transmembrane region" description="Helical" evidence="7">
    <location>
        <begin position="69"/>
        <end position="86"/>
    </location>
</feature>
<feature type="transmembrane region" description="Helical" evidence="7">
    <location>
        <begin position="98"/>
        <end position="116"/>
    </location>
</feature>
<dbReference type="AlphaFoldDB" id="A0A9X3TMA9"/>
<dbReference type="Proteomes" id="UP001151071">
    <property type="component" value="Unassembled WGS sequence"/>
</dbReference>
<dbReference type="GO" id="GO:0042907">
    <property type="term" value="F:xanthine transmembrane transporter activity"/>
    <property type="evidence" value="ECO:0007669"/>
    <property type="project" value="TreeGrafter"/>
</dbReference>
<name>A0A9X3TMA9_9BACL</name>
<protein>
    <submittedName>
        <fullName evidence="8">Purine/pyrimidine permease</fullName>
    </submittedName>
</protein>